<reference evidence="11 12" key="1">
    <citation type="submission" date="2018-11" db="EMBL/GenBank/DDBJ databases">
        <title>The draft genome sequence of Amphritea opalescens ANRC-JH13T.</title>
        <authorList>
            <person name="Fang Z."/>
            <person name="Zhang Y."/>
            <person name="Han X."/>
        </authorList>
    </citation>
    <scope>NUCLEOTIDE SEQUENCE [LARGE SCALE GENOMIC DNA]</scope>
    <source>
        <strain evidence="11 12">ANRC-JH13</strain>
    </source>
</reference>
<keyword evidence="7 9" id="KW-0472">Membrane</keyword>
<comment type="caution">
    <text evidence="11">The sequence shown here is derived from an EMBL/GenBank/DDBJ whole genome shotgun (WGS) entry which is preliminary data.</text>
</comment>
<dbReference type="GO" id="GO:0022857">
    <property type="term" value="F:transmembrane transporter activity"/>
    <property type="evidence" value="ECO:0007669"/>
    <property type="project" value="UniProtKB-UniRule"/>
</dbReference>
<evidence type="ECO:0000256" key="5">
    <source>
        <dbReference type="ARBA" id="ARBA00022692"/>
    </source>
</evidence>
<keyword evidence="12" id="KW-1185">Reference proteome</keyword>
<protein>
    <recommendedName>
        <fullName evidence="9">TRAP transporter small permease protein</fullName>
    </recommendedName>
</protein>
<evidence type="ECO:0000256" key="9">
    <source>
        <dbReference type="RuleBase" id="RU369079"/>
    </source>
</evidence>
<evidence type="ECO:0000313" key="11">
    <source>
        <dbReference type="EMBL" id="RTE64831.1"/>
    </source>
</evidence>
<evidence type="ECO:0000256" key="7">
    <source>
        <dbReference type="ARBA" id="ARBA00023136"/>
    </source>
</evidence>
<keyword evidence="4 9" id="KW-0997">Cell inner membrane</keyword>
<dbReference type="AlphaFoldDB" id="A0A430KMW7"/>
<evidence type="ECO:0000256" key="6">
    <source>
        <dbReference type="ARBA" id="ARBA00022989"/>
    </source>
</evidence>
<keyword evidence="6 9" id="KW-1133">Transmembrane helix</keyword>
<feature type="transmembrane region" description="Helical" evidence="9">
    <location>
        <begin position="99"/>
        <end position="120"/>
    </location>
</feature>
<evidence type="ECO:0000313" key="12">
    <source>
        <dbReference type="Proteomes" id="UP000283087"/>
    </source>
</evidence>
<evidence type="ECO:0000256" key="2">
    <source>
        <dbReference type="ARBA" id="ARBA00022448"/>
    </source>
</evidence>
<evidence type="ECO:0000256" key="4">
    <source>
        <dbReference type="ARBA" id="ARBA00022519"/>
    </source>
</evidence>
<comment type="subunit">
    <text evidence="9">The complex comprises the extracytoplasmic solute receptor protein and the two transmembrane proteins.</text>
</comment>
<evidence type="ECO:0000256" key="1">
    <source>
        <dbReference type="ARBA" id="ARBA00004429"/>
    </source>
</evidence>
<name>A0A430KMW7_9GAMM</name>
<dbReference type="InterPro" id="IPR007387">
    <property type="entry name" value="TRAP_DctQ"/>
</dbReference>
<comment type="subcellular location">
    <subcellularLocation>
        <location evidence="1 9">Cell inner membrane</location>
        <topology evidence="1 9">Multi-pass membrane protein</topology>
    </subcellularLocation>
</comment>
<sequence length="183" mass="20556">MNILTAVFKAKVWIRPLEFLFERVLAYTAALAMFLMMMVTLVDVIGRDLFAAPLPGGFELTELLLAALIFLGLPMVTAEGSHVDVDLMDSTVPAFLKPIQDIAVCLVNVIVFGVMSWMMWKLAIRTYEYQDTTAMLEIPYAGLVILMAVCCSLSTWALMLMLIFKRGKKLFTRHDDQPTPEVE</sequence>
<dbReference type="OrthoDB" id="2877624at2"/>
<dbReference type="Pfam" id="PF04290">
    <property type="entry name" value="DctQ"/>
    <property type="match status" value="1"/>
</dbReference>
<dbReference type="PANTHER" id="PTHR35011:SF10">
    <property type="entry name" value="TRAP TRANSPORTER SMALL PERMEASE PROTEIN"/>
    <property type="match status" value="1"/>
</dbReference>
<dbReference type="RefSeq" id="WP_126159478.1">
    <property type="nucleotide sequence ID" value="NZ_RQXW01000016.1"/>
</dbReference>
<comment type="function">
    <text evidence="9">Part of the tripartite ATP-independent periplasmic (TRAP) transport system.</text>
</comment>
<dbReference type="GO" id="GO:0015740">
    <property type="term" value="P:C4-dicarboxylate transport"/>
    <property type="evidence" value="ECO:0007669"/>
    <property type="project" value="TreeGrafter"/>
</dbReference>
<dbReference type="EMBL" id="RQXW01000016">
    <property type="protein sequence ID" value="RTE64831.1"/>
    <property type="molecule type" value="Genomic_DNA"/>
</dbReference>
<dbReference type="PANTHER" id="PTHR35011">
    <property type="entry name" value="2,3-DIKETO-L-GULONATE TRAP TRANSPORTER SMALL PERMEASE PROTEIN YIAM"/>
    <property type="match status" value="1"/>
</dbReference>
<dbReference type="GO" id="GO:0005886">
    <property type="term" value="C:plasma membrane"/>
    <property type="evidence" value="ECO:0007669"/>
    <property type="project" value="UniProtKB-SubCell"/>
</dbReference>
<feature type="domain" description="Tripartite ATP-independent periplasmic transporters DctQ component" evidence="10">
    <location>
        <begin position="36"/>
        <end position="162"/>
    </location>
</feature>
<feature type="transmembrane region" description="Helical" evidence="9">
    <location>
        <begin position="24"/>
        <end position="46"/>
    </location>
</feature>
<evidence type="ECO:0000256" key="3">
    <source>
        <dbReference type="ARBA" id="ARBA00022475"/>
    </source>
</evidence>
<dbReference type="InterPro" id="IPR055348">
    <property type="entry name" value="DctQ"/>
</dbReference>
<accession>A0A430KMW7</accession>
<feature type="transmembrane region" description="Helical" evidence="9">
    <location>
        <begin position="140"/>
        <end position="164"/>
    </location>
</feature>
<dbReference type="Proteomes" id="UP000283087">
    <property type="component" value="Unassembled WGS sequence"/>
</dbReference>
<evidence type="ECO:0000259" key="10">
    <source>
        <dbReference type="Pfam" id="PF04290"/>
    </source>
</evidence>
<evidence type="ECO:0000256" key="8">
    <source>
        <dbReference type="ARBA" id="ARBA00038436"/>
    </source>
</evidence>
<gene>
    <name evidence="11" type="ORF">EH243_14990</name>
</gene>
<comment type="similarity">
    <text evidence="8 9">Belongs to the TRAP transporter small permease family.</text>
</comment>
<keyword evidence="3" id="KW-1003">Cell membrane</keyword>
<keyword evidence="2 9" id="KW-0813">Transport</keyword>
<organism evidence="11 12">
    <name type="scientific">Amphritea opalescens</name>
    <dbReference type="NCBI Taxonomy" id="2490544"/>
    <lineage>
        <taxon>Bacteria</taxon>
        <taxon>Pseudomonadati</taxon>
        <taxon>Pseudomonadota</taxon>
        <taxon>Gammaproteobacteria</taxon>
        <taxon>Oceanospirillales</taxon>
        <taxon>Oceanospirillaceae</taxon>
        <taxon>Amphritea</taxon>
    </lineage>
</organism>
<keyword evidence="5 9" id="KW-0812">Transmembrane</keyword>
<proteinExistence type="inferred from homology"/>
<feature type="transmembrane region" description="Helical" evidence="9">
    <location>
        <begin position="58"/>
        <end position="78"/>
    </location>
</feature>